<dbReference type="InterPro" id="IPR016024">
    <property type="entry name" value="ARM-type_fold"/>
</dbReference>
<dbReference type="Pfam" id="PF08506">
    <property type="entry name" value="Cse1"/>
    <property type="match status" value="1"/>
</dbReference>
<reference evidence="8 9" key="1">
    <citation type="submission" date="2016-07" db="EMBL/GenBank/DDBJ databases">
        <title>Pervasive Adenine N6-methylation of Active Genes in Fungi.</title>
        <authorList>
            <consortium name="DOE Joint Genome Institute"/>
            <person name="Mondo S.J."/>
            <person name="Dannebaum R.O."/>
            <person name="Kuo R.C."/>
            <person name="Labutti K."/>
            <person name="Haridas S."/>
            <person name="Kuo A."/>
            <person name="Salamov A."/>
            <person name="Ahrendt S.R."/>
            <person name="Lipzen A."/>
            <person name="Sullivan W."/>
            <person name="Andreopoulos W.B."/>
            <person name="Clum A."/>
            <person name="Lindquist E."/>
            <person name="Daum C."/>
            <person name="Ramamoorthy G.K."/>
            <person name="Gryganskyi A."/>
            <person name="Culley D."/>
            <person name="Magnuson J.K."/>
            <person name="James T.Y."/>
            <person name="O'Malley M.A."/>
            <person name="Stajich J.E."/>
            <person name="Spatafora J.W."/>
            <person name="Visel A."/>
            <person name="Grigoriev I.V."/>
        </authorList>
    </citation>
    <scope>NUCLEOTIDE SEQUENCE [LARGE SCALE GENOMIC DNA]</scope>
    <source>
        <strain evidence="8 9">12-1054</strain>
    </source>
</reference>
<dbReference type="Proteomes" id="UP000193685">
    <property type="component" value="Unassembled WGS sequence"/>
</dbReference>
<comment type="caution">
    <text evidence="8">The sequence shown here is derived from an EMBL/GenBank/DDBJ whole genome shotgun (WGS) entry which is preliminary data.</text>
</comment>
<dbReference type="GO" id="GO:0006606">
    <property type="term" value="P:protein import into nucleus"/>
    <property type="evidence" value="ECO:0007669"/>
    <property type="project" value="TreeGrafter"/>
</dbReference>
<sequence>MDPALQPLIHCLEGSLSPDQNIRKRAELDLKSADQSAGFVGALLTVVTETDAPSVQQAGAVFLKNLISRRWALEDLSACLPEVEKASFRDRIVPALVSAPVSIRPQLASVLSQILSADFPEQWPDFLGKCCSLLQDGDVQRVYTGLLCLLELTKVYRWRSLGRRASLDTIIQATFPILLQISNGLIDEESMLAGDMMRLILKTYKSVVWLELSQDLQDMSSLVPWGQLLLKVVTKQPPADAMSTDLDERESHPWWKAKKWAYFSLDRLFSRYGDINQLSGDAHKQYNGFAKVFTQQFAPEILKCYLTQIQNWAADRNLHWLSPRALYYIGDFFTHCVKPKGTWQLLKDNVDSLVEHFVFPQICQTEDDLELWESDPQEYINKRIDIYEDYTSPDTAAIHFLMAVAKRKNSNAFMSTLAFINKELATYESAEPSQRNPIRKEGILRLTGCLSPMILKDNSPVKNMMEQFFSQHIFPEFHSPHGYMRARACEMMNRFAEIDFANEQNVATAYEGVLKCLTEKELPVRVEAALALQPLIRQEYVRLAMVQSIPQIMKVLLQLANEVDVDSLSNVMEEFVEVFANELTPYAVELAEQLRDTFLRIMQDTADANGPMPPGEFEWETLDDKSLAALGILNTIGTLILSLENTSEALFKLEETVLPVILFTLDNGVIDLYAEVFEIIDSCTYSAKAISPTMWGVFERVHQTFKTTGMDYMDELLPSLDNYICYGAQAIAETPHYQDIVFDIIQTLFTNDRLGVQDRQSAAKLAQMFLLNLRGHIDKFLHPLMGLLLGRLAHPTEPKRGIYHTLLVETIVACLYYNPEAALAFLEQHGGTMDFFTIWVATIGDFLRVYDKRLSILTFLSLLRLPRESIPASLRNGWAQLPKAMLQLFASYPEAIKRRQEAQALMHADDDEDAFWDRDDYDSDEDDFDDEELEAVLAEEAEFSANDKSQDYLKFLGDEAKRLASDADAVNPHGSAGQDEEEMMEDVLFNTPIDNVDPYLQAKQFFQQLHEQDLPMYEEFTTAWGPDERAVFQSVLALATQLEAANAIVAAVDGED</sequence>
<dbReference type="RefSeq" id="XP_040724147.1">
    <property type="nucleotide sequence ID" value="XM_040868219.1"/>
</dbReference>
<dbReference type="GeneID" id="63784818"/>
<dbReference type="GO" id="GO:0005829">
    <property type="term" value="C:cytosol"/>
    <property type="evidence" value="ECO:0007669"/>
    <property type="project" value="TreeGrafter"/>
</dbReference>
<dbReference type="AlphaFoldDB" id="A0A1Y2F821"/>
<dbReference type="PROSITE" id="PS50166">
    <property type="entry name" value="IMPORTIN_B_NT"/>
    <property type="match status" value="1"/>
</dbReference>
<evidence type="ECO:0000313" key="8">
    <source>
        <dbReference type="EMBL" id="ORY80013.1"/>
    </source>
</evidence>
<dbReference type="Gene3D" id="1.25.10.10">
    <property type="entry name" value="Leucine-rich Repeat Variant"/>
    <property type="match status" value="1"/>
</dbReference>
<evidence type="ECO:0000256" key="5">
    <source>
        <dbReference type="ARBA" id="ARBA00022927"/>
    </source>
</evidence>
<comment type="subcellular location">
    <subcellularLocation>
        <location evidence="2">Cytoplasm</location>
    </subcellularLocation>
    <subcellularLocation>
        <location evidence="1">Nucleus</location>
    </subcellularLocation>
</comment>
<dbReference type="InterPro" id="IPR011989">
    <property type="entry name" value="ARM-like"/>
</dbReference>
<dbReference type="PANTHER" id="PTHR10997">
    <property type="entry name" value="IMPORTIN-7, 8, 11"/>
    <property type="match status" value="1"/>
</dbReference>
<proteinExistence type="predicted"/>
<name>A0A1Y2F821_PROLT</name>
<keyword evidence="3" id="KW-0813">Transport</keyword>
<dbReference type="PANTHER" id="PTHR10997:SF18">
    <property type="entry name" value="D-IMPORTIN 7_RANBP7"/>
    <property type="match status" value="1"/>
</dbReference>
<gene>
    <name evidence="8" type="ORF">BCR37DRAFT_359975</name>
</gene>
<dbReference type="EMBL" id="MCFI01000014">
    <property type="protein sequence ID" value="ORY80013.1"/>
    <property type="molecule type" value="Genomic_DNA"/>
</dbReference>
<dbReference type="GO" id="GO:0005635">
    <property type="term" value="C:nuclear envelope"/>
    <property type="evidence" value="ECO:0007669"/>
    <property type="project" value="TreeGrafter"/>
</dbReference>
<feature type="domain" description="Importin N-terminal" evidence="7">
    <location>
        <begin position="26"/>
        <end position="98"/>
    </location>
</feature>
<evidence type="ECO:0000256" key="3">
    <source>
        <dbReference type="ARBA" id="ARBA00022448"/>
    </source>
</evidence>
<dbReference type="GO" id="GO:0031267">
    <property type="term" value="F:small GTPase binding"/>
    <property type="evidence" value="ECO:0007669"/>
    <property type="project" value="InterPro"/>
</dbReference>
<protein>
    <submittedName>
        <fullName evidence="8">Importin-7</fullName>
    </submittedName>
</protein>
<keyword evidence="6" id="KW-0539">Nucleus</keyword>
<dbReference type="SMART" id="SM00913">
    <property type="entry name" value="IBN_N"/>
    <property type="match status" value="1"/>
</dbReference>
<evidence type="ECO:0000256" key="4">
    <source>
        <dbReference type="ARBA" id="ARBA00022490"/>
    </source>
</evidence>
<keyword evidence="9" id="KW-1185">Reference proteome</keyword>
<organism evidence="8 9">
    <name type="scientific">Protomyces lactucae-debilis</name>
    <dbReference type="NCBI Taxonomy" id="2754530"/>
    <lineage>
        <taxon>Eukaryota</taxon>
        <taxon>Fungi</taxon>
        <taxon>Dikarya</taxon>
        <taxon>Ascomycota</taxon>
        <taxon>Taphrinomycotina</taxon>
        <taxon>Taphrinomycetes</taxon>
        <taxon>Taphrinales</taxon>
        <taxon>Protomycetaceae</taxon>
        <taxon>Protomyces</taxon>
    </lineage>
</organism>
<keyword evidence="5" id="KW-0653">Protein transport</keyword>
<evidence type="ECO:0000256" key="1">
    <source>
        <dbReference type="ARBA" id="ARBA00004123"/>
    </source>
</evidence>
<dbReference type="SUPFAM" id="SSF48371">
    <property type="entry name" value="ARM repeat"/>
    <property type="match status" value="1"/>
</dbReference>
<dbReference type="FunFam" id="1.25.10.10:FF:000244">
    <property type="entry name" value="Nonsense-mediated mRNA decay protein"/>
    <property type="match status" value="1"/>
</dbReference>
<evidence type="ECO:0000256" key="2">
    <source>
        <dbReference type="ARBA" id="ARBA00004496"/>
    </source>
</evidence>
<dbReference type="Pfam" id="PF03810">
    <property type="entry name" value="IBN_N"/>
    <property type="match status" value="1"/>
</dbReference>
<evidence type="ECO:0000313" key="9">
    <source>
        <dbReference type="Proteomes" id="UP000193685"/>
    </source>
</evidence>
<evidence type="ECO:0000256" key="6">
    <source>
        <dbReference type="ARBA" id="ARBA00023242"/>
    </source>
</evidence>
<evidence type="ECO:0000259" key="7">
    <source>
        <dbReference type="PROSITE" id="PS50166"/>
    </source>
</evidence>
<dbReference type="InterPro" id="IPR013713">
    <property type="entry name" value="XPO2_central"/>
</dbReference>
<dbReference type="OMA" id="WVAKTSW"/>
<keyword evidence="4" id="KW-0963">Cytoplasm</keyword>
<dbReference type="OrthoDB" id="760868at2759"/>
<dbReference type="InterPro" id="IPR001494">
    <property type="entry name" value="Importin-beta_N"/>
</dbReference>
<accession>A0A1Y2F821</accession>
<dbReference type="STRING" id="56484.A0A1Y2F821"/>